<organism evidence="9 11">
    <name type="scientific">Parascaris univalens</name>
    <name type="common">Nematode worm</name>
    <dbReference type="NCBI Taxonomy" id="6257"/>
    <lineage>
        <taxon>Eukaryota</taxon>
        <taxon>Metazoa</taxon>
        <taxon>Ecdysozoa</taxon>
        <taxon>Nematoda</taxon>
        <taxon>Chromadorea</taxon>
        <taxon>Rhabditida</taxon>
        <taxon>Spirurina</taxon>
        <taxon>Ascaridomorpha</taxon>
        <taxon>Ascaridoidea</taxon>
        <taxon>Ascarididae</taxon>
        <taxon>Parascaris</taxon>
    </lineage>
</organism>
<dbReference type="Proteomes" id="UP000887569">
    <property type="component" value="Unplaced"/>
</dbReference>
<keyword evidence="5" id="KW-0469">Meiosis</keyword>
<dbReference type="WBParaSite" id="PgR064_g006_t05">
    <property type="protein sequence ID" value="PgR064_g006_t05"/>
    <property type="gene ID" value="PgR064_g006"/>
</dbReference>
<dbReference type="Pfam" id="PF02301">
    <property type="entry name" value="HORMA"/>
    <property type="match status" value="1"/>
</dbReference>
<dbReference type="InterPro" id="IPR036570">
    <property type="entry name" value="HORMA_dom_sf"/>
</dbReference>
<evidence type="ECO:0000259" key="8">
    <source>
        <dbReference type="PROSITE" id="PS50815"/>
    </source>
</evidence>
<proteinExistence type="predicted"/>
<evidence type="ECO:0000256" key="2">
    <source>
        <dbReference type="ARBA" id="ARBA00004286"/>
    </source>
</evidence>
<dbReference type="PANTHER" id="PTHR48225">
    <property type="entry name" value="HORMA DOMAIN-CONTAINING PROTEIN 1"/>
    <property type="match status" value="1"/>
</dbReference>
<comment type="subcellular location">
    <subcellularLocation>
        <location evidence="2">Chromosome</location>
    </subcellularLocation>
    <subcellularLocation>
        <location evidence="1">Nucleus</location>
    </subcellularLocation>
</comment>
<dbReference type="PANTHER" id="PTHR48225:SF7">
    <property type="entry name" value="MEIOSIS-SPECIFIC PROTEIN HOP1"/>
    <property type="match status" value="1"/>
</dbReference>
<feature type="compositionally biased region" description="Polar residues" evidence="6">
    <location>
        <begin position="255"/>
        <end position="268"/>
    </location>
</feature>
<evidence type="ECO:0000256" key="6">
    <source>
        <dbReference type="SAM" id="MobiDB-lite"/>
    </source>
</evidence>
<dbReference type="Gene3D" id="3.30.900.10">
    <property type="entry name" value="HORMA domain"/>
    <property type="match status" value="1"/>
</dbReference>
<evidence type="ECO:0000256" key="1">
    <source>
        <dbReference type="ARBA" id="ARBA00004123"/>
    </source>
</evidence>
<keyword evidence="3" id="KW-0158">Chromosome</keyword>
<dbReference type="InterPro" id="IPR051294">
    <property type="entry name" value="HORMA_MeioticProgression"/>
</dbReference>
<feature type="compositionally biased region" description="Polar residues" evidence="6">
    <location>
        <begin position="236"/>
        <end position="247"/>
    </location>
</feature>
<evidence type="ECO:0000313" key="11">
    <source>
        <dbReference type="WBParaSite" id="PgR064_g006_t06"/>
    </source>
</evidence>
<name>A0A915BVX9_PARUN</name>
<accession>A0A915BVX9</accession>
<evidence type="ECO:0000256" key="3">
    <source>
        <dbReference type="ARBA" id="ARBA00022454"/>
    </source>
</evidence>
<keyword evidence="7" id="KW-0472">Membrane</keyword>
<evidence type="ECO:0000256" key="7">
    <source>
        <dbReference type="SAM" id="Phobius"/>
    </source>
</evidence>
<keyword evidence="9" id="KW-1185">Reference proteome</keyword>
<sequence>MSDLRVSMGLRPKQGRDSAYEGMKESDAVRFLVGTIAGVASAVLVGRNLVSKKDVMLRKIRGYDMKLMRKDTEAGIVFWNIMKGISDVTVKRYLREVVIAIAAGSHEEDEILEAYVITIYYPEEGERIVLKDVKGREMATIAYKGEGAARDDVVRLFRNVVQFIDALPPLPDYAIGHFRVSYYPNKPRDYTPQGFIPTKEVRSFSGSVVRVVLGAVSVRFLGCCLHVELPAAMRSSRASSHNVQHNRQSGDEKTVTTASVQQREGSLKGNVSASMSAKSVVHEMVVAGNRNVYDGKAEDKALSNAPSKVWILILH</sequence>
<keyword evidence="7" id="KW-1133">Transmembrane helix</keyword>
<reference evidence="10 11" key="1">
    <citation type="submission" date="2022-11" db="UniProtKB">
        <authorList>
            <consortium name="WormBaseParasite"/>
        </authorList>
    </citation>
    <scope>IDENTIFICATION</scope>
</reference>
<dbReference type="WBParaSite" id="PgR064_g006_t06">
    <property type="protein sequence ID" value="PgR064_g006_t06"/>
    <property type="gene ID" value="PgR064_g006"/>
</dbReference>
<feature type="transmembrane region" description="Helical" evidence="7">
    <location>
        <begin position="28"/>
        <end position="50"/>
    </location>
</feature>
<evidence type="ECO:0000256" key="4">
    <source>
        <dbReference type="ARBA" id="ARBA00023242"/>
    </source>
</evidence>
<dbReference type="GO" id="GO:0005634">
    <property type="term" value="C:nucleus"/>
    <property type="evidence" value="ECO:0007669"/>
    <property type="project" value="UniProtKB-SubCell"/>
</dbReference>
<dbReference type="PROSITE" id="PS50815">
    <property type="entry name" value="HORMA"/>
    <property type="match status" value="1"/>
</dbReference>
<keyword evidence="7" id="KW-0812">Transmembrane</keyword>
<dbReference type="InterPro" id="IPR003511">
    <property type="entry name" value="HORMA_dom"/>
</dbReference>
<evidence type="ECO:0000256" key="5">
    <source>
        <dbReference type="ARBA" id="ARBA00023254"/>
    </source>
</evidence>
<dbReference type="GO" id="GO:0051321">
    <property type="term" value="P:meiotic cell cycle"/>
    <property type="evidence" value="ECO:0007669"/>
    <property type="project" value="UniProtKB-KW"/>
</dbReference>
<dbReference type="GO" id="GO:0005694">
    <property type="term" value="C:chromosome"/>
    <property type="evidence" value="ECO:0007669"/>
    <property type="project" value="UniProtKB-SubCell"/>
</dbReference>
<evidence type="ECO:0000313" key="10">
    <source>
        <dbReference type="WBParaSite" id="PgR064_g006_t05"/>
    </source>
</evidence>
<keyword evidence="4" id="KW-0539">Nucleus</keyword>
<protein>
    <submittedName>
        <fullName evidence="10 11">HORMA domain-containing protein</fullName>
    </submittedName>
</protein>
<feature type="domain" description="HORMA" evidence="8">
    <location>
        <begin position="26"/>
        <end position="227"/>
    </location>
</feature>
<feature type="region of interest" description="Disordered" evidence="6">
    <location>
        <begin position="236"/>
        <end position="268"/>
    </location>
</feature>
<dbReference type="AlphaFoldDB" id="A0A915BVX9"/>
<evidence type="ECO:0000313" key="9">
    <source>
        <dbReference type="Proteomes" id="UP000887569"/>
    </source>
</evidence>